<dbReference type="SUPFAM" id="SSF56112">
    <property type="entry name" value="Protein kinase-like (PK-like)"/>
    <property type="match status" value="1"/>
</dbReference>
<evidence type="ECO:0000259" key="10">
    <source>
        <dbReference type="PROSITE" id="PS50011"/>
    </source>
</evidence>
<dbReference type="Proteomes" id="UP000677228">
    <property type="component" value="Unassembled WGS sequence"/>
</dbReference>
<dbReference type="InterPro" id="IPR011009">
    <property type="entry name" value="Kinase-like_dom_sf"/>
</dbReference>
<name>A0A8S2FK53_9BILA</name>
<comment type="catalytic activity">
    <reaction evidence="8">
        <text>L-seryl-[protein] + ATP = O-phospho-L-seryl-[protein] + ADP + H(+)</text>
        <dbReference type="Rhea" id="RHEA:17989"/>
        <dbReference type="Rhea" id="RHEA-COMP:9863"/>
        <dbReference type="Rhea" id="RHEA-COMP:11604"/>
        <dbReference type="ChEBI" id="CHEBI:15378"/>
        <dbReference type="ChEBI" id="CHEBI:29999"/>
        <dbReference type="ChEBI" id="CHEBI:30616"/>
        <dbReference type="ChEBI" id="CHEBI:83421"/>
        <dbReference type="ChEBI" id="CHEBI:456216"/>
        <dbReference type="EC" id="2.7.11.1"/>
    </reaction>
</comment>
<dbReference type="EMBL" id="CAJNOK010033152">
    <property type="protein sequence ID" value="CAF1491438.1"/>
    <property type="molecule type" value="Genomic_DNA"/>
</dbReference>
<gene>
    <name evidence="11" type="ORF">OVA965_LOCUS36517</name>
    <name evidence="12" type="ORF">TMI583_LOCUS37526</name>
</gene>
<dbReference type="Proteomes" id="UP000682733">
    <property type="component" value="Unassembled WGS sequence"/>
</dbReference>
<keyword evidence="4" id="KW-0547">Nucleotide-binding</keyword>
<dbReference type="SMART" id="SM00220">
    <property type="entry name" value="S_TKc"/>
    <property type="match status" value="1"/>
</dbReference>
<evidence type="ECO:0000256" key="4">
    <source>
        <dbReference type="ARBA" id="ARBA00022741"/>
    </source>
</evidence>
<dbReference type="PROSITE" id="PS00108">
    <property type="entry name" value="PROTEIN_KINASE_ST"/>
    <property type="match status" value="1"/>
</dbReference>
<reference evidence="11" key="1">
    <citation type="submission" date="2021-02" db="EMBL/GenBank/DDBJ databases">
        <authorList>
            <person name="Nowell W R."/>
        </authorList>
    </citation>
    <scope>NUCLEOTIDE SEQUENCE</scope>
</reference>
<evidence type="ECO:0000313" key="11">
    <source>
        <dbReference type="EMBL" id="CAF1491438.1"/>
    </source>
</evidence>
<dbReference type="AlphaFoldDB" id="A0A8S2FK53"/>
<feature type="compositionally biased region" description="Low complexity" evidence="9">
    <location>
        <begin position="29"/>
        <end position="40"/>
    </location>
</feature>
<dbReference type="Pfam" id="PF00069">
    <property type="entry name" value="Pkinase"/>
    <property type="match status" value="1"/>
</dbReference>
<evidence type="ECO:0000256" key="7">
    <source>
        <dbReference type="ARBA" id="ARBA00047899"/>
    </source>
</evidence>
<dbReference type="Gene3D" id="3.30.200.20">
    <property type="entry name" value="Phosphorylase Kinase, domain 1"/>
    <property type="match status" value="1"/>
</dbReference>
<dbReference type="EMBL" id="CAJOBA010055106">
    <property type="protein sequence ID" value="CAF4280579.1"/>
    <property type="molecule type" value="Genomic_DNA"/>
</dbReference>
<evidence type="ECO:0000256" key="9">
    <source>
        <dbReference type="SAM" id="MobiDB-lite"/>
    </source>
</evidence>
<organism evidence="11 13">
    <name type="scientific">Didymodactylos carnosus</name>
    <dbReference type="NCBI Taxonomy" id="1234261"/>
    <lineage>
        <taxon>Eukaryota</taxon>
        <taxon>Metazoa</taxon>
        <taxon>Spiralia</taxon>
        <taxon>Gnathifera</taxon>
        <taxon>Rotifera</taxon>
        <taxon>Eurotatoria</taxon>
        <taxon>Bdelloidea</taxon>
        <taxon>Philodinida</taxon>
        <taxon>Philodinidae</taxon>
        <taxon>Didymodactylos</taxon>
    </lineage>
</organism>
<comment type="caution">
    <text evidence="11">The sequence shown here is derived from an EMBL/GenBank/DDBJ whole genome shotgun (WGS) entry which is preliminary data.</text>
</comment>
<dbReference type="InterPro" id="IPR008271">
    <property type="entry name" value="Ser/Thr_kinase_AS"/>
</dbReference>
<evidence type="ECO:0000313" key="13">
    <source>
        <dbReference type="Proteomes" id="UP000677228"/>
    </source>
</evidence>
<keyword evidence="2" id="KW-0723">Serine/threonine-protein kinase</keyword>
<dbReference type="EC" id="2.7.11.1" evidence="1"/>
<dbReference type="GO" id="GO:0035556">
    <property type="term" value="P:intracellular signal transduction"/>
    <property type="evidence" value="ECO:0007669"/>
    <property type="project" value="TreeGrafter"/>
</dbReference>
<protein>
    <recommendedName>
        <fullName evidence="1">non-specific serine/threonine protein kinase</fullName>
        <ecNumber evidence="1">2.7.11.1</ecNumber>
    </recommendedName>
</protein>
<evidence type="ECO:0000256" key="3">
    <source>
        <dbReference type="ARBA" id="ARBA00022679"/>
    </source>
</evidence>
<evidence type="ECO:0000256" key="2">
    <source>
        <dbReference type="ARBA" id="ARBA00022527"/>
    </source>
</evidence>
<dbReference type="PANTHER" id="PTHR24356:SF210">
    <property type="entry name" value="SERINE_THREONINE-PROTEIN KINASE N"/>
    <property type="match status" value="1"/>
</dbReference>
<dbReference type="InterPro" id="IPR050236">
    <property type="entry name" value="Ser_Thr_kinase_AGC"/>
</dbReference>
<dbReference type="GO" id="GO:0005524">
    <property type="term" value="F:ATP binding"/>
    <property type="evidence" value="ECO:0007669"/>
    <property type="project" value="UniProtKB-KW"/>
</dbReference>
<comment type="catalytic activity">
    <reaction evidence="7">
        <text>L-threonyl-[protein] + ATP = O-phospho-L-threonyl-[protein] + ADP + H(+)</text>
        <dbReference type="Rhea" id="RHEA:46608"/>
        <dbReference type="Rhea" id="RHEA-COMP:11060"/>
        <dbReference type="Rhea" id="RHEA-COMP:11605"/>
        <dbReference type="ChEBI" id="CHEBI:15378"/>
        <dbReference type="ChEBI" id="CHEBI:30013"/>
        <dbReference type="ChEBI" id="CHEBI:30616"/>
        <dbReference type="ChEBI" id="CHEBI:61977"/>
        <dbReference type="ChEBI" id="CHEBI:456216"/>
        <dbReference type="EC" id="2.7.11.1"/>
    </reaction>
</comment>
<feature type="domain" description="Protein kinase" evidence="10">
    <location>
        <begin position="68"/>
        <end position="324"/>
    </location>
</feature>
<feature type="region of interest" description="Disordered" evidence="9">
    <location>
        <begin position="23"/>
        <end position="49"/>
    </location>
</feature>
<dbReference type="Gene3D" id="1.10.510.10">
    <property type="entry name" value="Transferase(Phosphotransferase) domain 1"/>
    <property type="match status" value="1"/>
</dbReference>
<keyword evidence="5" id="KW-0418">Kinase</keyword>
<evidence type="ECO:0000256" key="8">
    <source>
        <dbReference type="ARBA" id="ARBA00048679"/>
    </source>
</evidence>
<dbReference type="GO" id="GO:0004674">
    <property type="term" value="F:protein serine/threonine kinase activity"/>
    <property type="evidence" value="ECO:0007669"/>
    <property type="project" value="UniProtKB-KW"/>
</dbReference>
<evidence type="ECO:0000256" key="1">
    <source>
        <dbReference type="ARBA" id="ARBA00012513"/>
    </source>
</evidence>
<keyword evidence="3" id="KW-0808">Transferase</keyword>
<dbReference type="InterPro" id="IPR000719">
    <property type="entry name" value="Prot_kinase_dom"/>
</dbReference>
<evidence type="ECO:0000256" key="5">
    <source>
        <dbReference type="ARBA" id="ARBA00022777"/>
    </source>
</evidence>
<keyword evidence="6" id="KW-0067">ATP-binding</keyword>
<evidence type="ECO:0000313" key="12">
    <source>
        <dbReference type="EMBL" id="CAF4280579.1"/>
    </source>
</evidence>
<accession>A0A8S2FK53</accession>
<proteinExistence type="predicted"/>
<sequence>MNNRSLNGYDLFQSLIPVNNGLSSHSKPTSSLQSTFLSSSRGTMPPHVARKPSRLCHLSSFQASDSSYHPPSNIDRVHLSNIRHSQSVNNYMILSQPLTSDEFAKGVVIDAFRLARVPGREQMVILSEDIYRKRDYYALKILKKGDILARNEVESLISEKRIFEVINCSHYPFLINLYSCFQTCDICYGICLWWLRILHQKKIVYRDLKLDNLLLDKGYLKISDFGLCNEGMGYGETTSTFCGTPEVIAINIILCNNVLVYEMLVGKSLFPGDDEEEIFDSIVNDEVNYPKFLSIEAITIMKRLLRKNVSHRLGVGENSAEDVH</sequence>
<evidence type="ECO:0000256" key="6">
    <source>
        <dbReference type="ARBA" id="ARBA00022840"/>
    </source>
</evidence>
<dbReference type="PANTHER" id="PTHR24356">
    <property type="entry name" value="SERINE/THREONINE-PROTEIN KINASE"/>
    <property type="match status" value="1"/>
</dbReference>
<dbReference type="PROSITE" id="PS50011">
    <property type="entry name" value="PROTEIN_KINASE_DOM"/>
    <property type="match status" value="1"/>
</dbReference>